<dbReference type="EMBL" id="JAACYS010000018">
    <property type="protein sequence ID" value="NCU17307.1"/>
    <property type="molecule type" value="Genomic_DNA"/>
</dbReference>
<keyword evidence="2" id="KW-1185">Reference proteome</keyword>
<gene>
    <name evidence="1" type="ORF">GW534_05910</name>
</gene>
<evidence type="ECO:0008006" key="3">
    <source>
        <dbReference type="Google" id="ProtNLM"/>
    </source>
</evidence>
<organism evidence="1 2">
    <name type="scientific">Pallidibacillus pasinlerensis</name>
    <dbReference type="NCBI Taxonomy" id="2703818"/>
    <lineage>
        <taxon>Bacteria</taxon>
        <taxon>Bacillati</taxon>
        <taxon>Bacillota</taxon>
        <taxon>Bacilli</taxon>
        <taxon>Bacillales</taxon>
        <taxon>Bacillaceae</taxon>
        <taxon>Pallidibacillus</taxon>
    </lineage>
</organism>
<name>A0ABX0A1M2_9BACI</name>
<proteinExistence type="predicted"/>
<accession>A0ABX0A1M2</accession>
<sequence length="53" mass="5999">MTEKKKETKESTPIKLVELDILKELQLNDSSEGFFCDVNTGVCGPIQKEKEVK</sequence>
<reference evidence="1 2" key="1">
    <citation type="submission" date="2020-01" db="EMBL/GenBank/DDBJ databases">
        <title>A novel Bacillus sp. from Pasinler.</title>
        <authorList>
            <person name="Adiguzel A."/>
            <person name="Ay H."/>
            <person name="Baltaci M.O."/>
        </authorList>
    </citation>
    <scope>NUCLEOTIDE SEQUENCE [LARGE SCALE GENOMIC DNA]</scope>
    <source>
        <strain evidence="1 2">P1</strain>
    </source>
</reference>
<evidence type="ECO:0000313" key="1">
    <source>
        <dbReference type="EMBL" id="NCU17307.1"/>
    </source>
</evidence>
<evidence type="ECO:0000313" key="2">
    <source>
        <dbReference type="Proteomes" id="UP000743899"/>
    </source>
</evidence>
<dbReference type="RefSeq" id="WP_161920141.1">
    <property type="nucleotide sequence ID" value="NZ_JAACYS010000018.1"/>
</dbReference>
<comment type="caution">
    <text evidence="1">The sequence shown here is derived from an EMBL/GenBank/DDBJ whole genome shotgun (WGS) entry which is preliminary data.</text>
</comment>
<protein>
    <recommendedName>
        <fullName evidence="3">Lantibiotic</fullName>
    </recommendedName>
</protein>
<dbReference type="Proteomes" id="UP000743899">
    <property type="component" value="Unassembled WGS sequence"/>
</dbReference>